<organism evidence="3 4">
    <name type="scientific">Escallonia herrerae</name>
    <dbReference type="NCBI Taxonomy" id="1293975"/>
    <lineage>
        <taxon>Eukaryota</taxon>
        <taxon>Viridiplantae</taxon>
        <taxon>Streptophyta</taxon>
        <taxon>Embryophyta</taxon>
        <taxon>Tracheophyta</taxon>
        <taxon>Spermatophyta</taxon>
        <taxon>Magnoliopsida</taxon>
        <taxon>eudicotyledons</taxon>
        <taxon>Gunneridae</taxon>
        <taxon>Pentapetalae</taxon>
        <taxon>asterids</taxon>
        <taxon>campanulids</taxon>
        <taxon>Escalloniales</taxon>
        <taxon>Escalloniaceae</taxon>
        <taxon>Escallonia</taxon>
    </lineage>
</organism>
<proteinExistence type="predicted"/>
<evidence type="ECO:0000313" key="3">
    <source>
        <dbReference type="EMBL" id="KAK2999941.1"/>
    </source>
</evidence>
<sequence length="148" mass="16981">MEEIMNGLTRKAKAEQEENEDEEDGEEEDHPIQRQVKRKRKATKKQPSNSIWALEFYGRNSVGSCGQTRSGAFKILAENYLDLDSHSSYETIQALLEETQITPAADDFEILTPKTLLGDADACLESLIQSSQDYERRRTEKRMPIIWV</sequence>
<accession>A0AA89AF83</accession>
<reference evidence="3" key="1">
    <citation type="submission" date="2022-12" db="EMBL/GenBank/DDBJ databases">
        <title>Draft genome assemblies for two species of Escallonia (Escalloniales).</title>
        <authorList>
            <person name="Chanderbali A."/>
            <person name="Dervinis C."/>
            <person name="Anghel I."/>
            <person name="Soltis D."/>
            <person name="Soltis P."/>
            <person name="Zapata F."/>
        </authorList>
    </citation>
    <scope>NUCLEOTIDE SEQUENCE</scope>
    <source>
        <strain evidence="3">UCBG64.0493</strain>
        <tissue evidence="3">Leaf</tissue>
    </source>
</reference>
<dbReference type="InterPro" id="IPR058017">
    <property type="entry name" value="At3g28540-like_C"/>
</dbReference>
<feature type="non-terminal residue" evidence="3">
    <location>
        <position position="1"/>
    </location>
</feature>
<dbReference type="Pfam" id="PF25568">
    <property type="entry name" value="AAA_lid_At3g28540"/>
    <property type="match status" value="1"/>
</dbReference>
<dbReference type="Proteomes" id="UP001188597">
    <property type="component" value="Unassembled WGS sequence"/>
</dbReference>
<feature type="domain" description="AAA+ ATPase At3g28540-like C-terminal" evidence="2">
    <location>
        <begin position="71"/>
        <end position="137"/>
    </location>
</feature>
<gene>
    <name evidence="3" type="ORF">RJ639_024026</name>
</gene>
<feature type="compositionally biased region" description="Basic residues" evidence="1">
    <location>
        <begin position="35"/>
        <end position="44"/>
    </location>
</feature>
<feature type="region of interest" description="Disordered" evidence="1">
    <location>
        <begin position="1"/>
        <end position="47"/>
    </location>
</feature>
<evidence type="ECO:0000313" key="4">
    <source>
        <dbReference type="Proteomes" id="UP001188597"/>
    </source>
</evidence>
<dbReference type="EMBL" id="JAVXUP010003134">
    <property type="protein sequence ID" value="KAK2999941.1"/>
    <property type="molecule type" value="Genomic_DNA"/>
</dbReference>
<keyword evidence="4" id="KW-1185">Reference proteome</keyword>
<dbReference type="Gene3D" id="6.10.280.40">
    <property type="match status" value="1"/>
</dbReference>
<protein>
    <recommendedName>
        <fullName evidence="2">AAA+ ATPase At3g28540-like C-terminal domain-containing protein</fullName>
    </recommendedName>
</protein>
<feature type="compositionally biased region" description="Acidic residues" evidence="1">
    <location>
        <begin position="17"/>
        <end position="29"/>
    </location>
</feature>
<evidence type="ECO:0000256" key="1">
    <source>
        <dbReference type="SAM" id="MobiDB-lite"/>
    </source>
</evidence>
<evidence type="ECO:0000259" key="2">
    <source>
        <dbReference type="Pfam" id="PF25568"/>
    </source>
</evidence>
<dbReference type="AlphaFoldDB" id="A0AA89AF83"/>
<comment type="caution">
    <text evidence="3">The sequence shown here is derived from an EMBL/GenBank/DDBJ whole genome shotgun (WGS) entry which is preliminary data.</text>
</comment>
<name>A0AA89AF83_9ASTE</name>